<dbReference type="PANTHER" id="PTHR43963:SF6">
    <property type="entry name" value="CHAIN DEHYDROGENASE FAMILY PROTEIN, PUTATIVE (AFU_ORTHOLOGUE AFUA_3G15350)-RELATED"/>
    <property type="match status" value="1"/>
</dbReference>
<comment type="similarity">
    <text evidence="1 4">Belongs to the short-chain dehydrogenases/reductases (SDR) family.</text>
</comment>
<evidence type="ECO:0000313" key="5">
    <source>
        <dbReference type="EMBL" id="KAK5102169.1"/>
    </source>
</evidence>
<dbReference type="PANTHER" id="PTHR43963">
    <property type="entry name" value="CARBONYL REDUCTASE 1-RELATED"/>
    <property type="match status" value="1"/>
</dbReference>
<evidence type="ECO:0000256" key="2">
    <source>
        <dbReference type="ARBA" id="ARBA00022857"/>
    </source>
</evidence>
<evidence type="ECO:0000256" key="4">
    <source>
        <dbReference type="RuleBase" id="RU000363"/>
    </source>
</evidence>
<dbReference type="Pfam" id="PF13561">
    <property type="entry name" value="adh_short_C2"/>
    <property type="match status" value="1"/>
</dbReference>
<dbReference type="Pfam" id="PF00106">
    <property type="entry name" value="adh_short"/>
    <property type="match status" value="1"/>
</dbReference>
<dbReference type="InterPro" id="IPR036291">
    <property type="entry name" value="NAD(P)-bd_dom_sf"/>
</dbReference>
<dbReference type="EMBL" id="JAVRRG010000003">
    <property type="protein sequence ID" value="KAK5102169.1"/>
    <property type="molecule type" value="Genomic_DNA"/>
</dbReference>
<dbReference type="Proteomes" id="UP001345013">
    <property type="component" value="Unassembled WGS sequence"/>
</dbReference>
<comment type="caution">
    <text evidence="5">The sequence shown here is derived from an EMBL/GenBank/DDBJ whole genome shotgun (WGS) entry which is preliminary data.</text>
</comment>
<gene>
    <name evidence="5" type="ORF">LTR24_000400</name>
</gene>
<protein>
    <recommendedName>
        <fullName evidence="7">NAD(P)-binding protein</fullName>
    </recommendedName>
</protein>
<evidence type="ECO:0000313" key="6">
    <source>
        <dbReference type="Proteomes" id="UP001345013"/>
    </source>
</evidence>
<evidence type="ECO:0000256" key="3">
    <source>
        <dbReference type="ARBA" id="ARBA00023002"/>
    </source>
</evidence>
<reference evidence="5 6" key="1">
    <citation type="submission" date="2023-08" db="EMBL/GenBank/DDBJ databases">
        <title>Black Yeasts Isolated from many extreme environments.</title>
        <authorList>
            <person name="Coleine C."/>
            <person name="Stajich J.E."/>
            <person name="Selbmann L."/>
        </authorList>
    </citation>
    <scope>NUCLEOTIDE SEQUENCE [LARGE SCALE GENOMIC DNA]</scope>
    <source>
        <strain evidence="5 6">CCFEE 5885</strain>
    </source>
</reference>
<dbReference type="PRINTS" id="PR00080">
    <property type="entry name" value="SDRFAMILY"/>
</dbReference>
<keyword evidence="6" id="KW-1185">Reference proteome</keyword>
<keyword evidence="2" id="KW-0521">NADP</keyword>
<evidence type="ECO:0008006" key="7">
    <source>
        <dbReference type="Google" id="ProtNLM"/>
    </source>
</evidence>
<dbReference type="Gene3D" id="3.40.50.720">
    <property type="entry name" value="NAD(P)-binding Rossmann-like Domain"/>
    <property type="match status" value="1"/>
</dbReference>
<organism evidence="5 6">
    <name type="scientific">Lithohypha guttulata</name>
    <dbReference type="NCBI Taxonomy" id="1690604"/>
    <lineage>
        <taxon>Eukaryota</taxon>
        <taxon>Fungi</taxon>
        <taxon>Dikarya</taxon>
        <taxon>Ascomycota</taxon>
        <taxon>Pezizomycotina</taxon>
        <taxon>Eurotiomycetes</taxon>
        <taxon>Chaetothyriomycetidae</taxon>
        <taxon>Chaetothyriales</taxon>
        <taxon>Trichomeriaceae</taxon>
        <taxon>Lithohypha</taxon>
    </lineage>
</organism>
<accession>A0ABR0KNP7</accession>
<keyword evidence="3" id="KW-0560">Oxidoreductase</keyword>
<proteinExistence type="inferred from homology"/>
<sequence length="280" mass="30186">MSAKTVVVTGANRGIGLAICELLLSHPTTRTNPLTLYATSRSGSDLGLSTSTSPSSPSKILYRPLDISKQSSIKSLLSDIQANDHAPVHILINNAGVNLDDHFTPENAKTTLDVNYRGTLSVCQAFIPHMAKDGTGRIVNLSSVGSSLNPYSEDKAQTFRTISSLDDLDAFMHQYQKDAESGALSQAGWPDQKAYSVSKACVNSFTGILARQNPDLTINCCCPGWVDTGMGNMLGRPPKKTEDGARIPVRLAVGDVEGVSGRYWANDSIRSREEGRVQEW</sequence>
<dbReference type="PRINTS" id="PR00081">
    <property type="entry name" value="GDHRDH"/>
</dbReference>
<name>A0ABR0KNP7_9EURO</name>
<evidence type="ECO:0000256" key="1">
    <source>
        <dbReference type="ARBA" id="ARBA00006484"/>
    </source>
</evidence>
<dbReference type="InterPro" id="IPR002347">
    <property type="entry name" value="SDR_fam"/>
</dbReference>
<dbReference type="SUPFAM" id="SSF51735">
    <property type="entry name" value="NAD(P)-binding Rossmann-fold domains"/>
    <property type="match status" value="1"/>
</dbReference>